<comment type="caution">
    <text evidence="8">The sequence shown here is derived from an EMBL/GenBank/DDBJ whole genome shotgun (WGS) entry which is preliminary data.</text>
</comment>
<evidence type="ECO:0000313" key="8">
    <source>
        <dbReference type="EMBL" id="MCP2161061.1"/>
    </source>
</evidence>
<evidence type="ECO:0000256" key="4">
    <source>
        <dbReference type="ARBA" id="ARBA00022989"/>
    </source>
</evidence>
<evidence type="ECO:0000256" key="3">
    <source>
        <dbReference type="ARBA" id="ARBA00022692"/>
    </source>
</evidence>
<dbReference type="PANTHER" id="PTHR33885">
    <property type="entry name" value="PHAGE SHOCK PROTEIN C"/>
    <property type="match status" value="1"/>
</dbReference>
<gene>
    <name evidence="8" type="ORF">LX12_002256</name>
</gene>
<proteinExistence type="predicted"/>
<evidence type="ECO:0000256" key="2">
    <source>
        <dbReference type="ARBA" id="ARBA00022475"/>
    </source>
</evidence>
<dbReference type="Pfam" id="PF04024">
    <property type="entry name" value="PspC"/>
    <property type="match status" value="1"/>
</dbReference>
<sequence length="70" mass="7739">MNQPAYGSQVPQRRLRRSSTDKWFGGVCGGLAQRFGLSSGLVRLLFVLSIVLPGPQVLIYLLLWVVIPRG</sequence>
<feature type="domain" description="Phage shock protein PspC N-terminal" evidence="7">
    <location>
        <begin position="13"/>
        <end position="69"/>
    </location>
</feature>
<evidence type="ECO:0000256" key="1">
    <source>
        <dbReference type="ARBA" id="ARBA00004162"/>
    </source>
</evidence>
<comment type="subcellular location">
    <subcellularLocation>
        <location evidence="1">Cell membrane</location>
        <topology evidence="1">Single-pass membrane protein</topology>
    </subcellularLocation>
</comment>
<dbReference type="Proteomes" id="UP001205740">
    <property type="component" value="Unassembled WGS sequence"/>
</dbReference>
<name>A0ABT1H1E4_9NOCA</name>
<dbReference type="RefSeq" id="WP_253654659.1">
    <property type="nucleotide sequence ID" value="NZ_BAAAOE010000002.1"/>
</dbReference>
<organism evidence="8 9">
    <name type="scientific">Williamsia serinedens</name>
    <dbReference type="NCBI Taxonomy" id="391736"/>
    <lineage>
        <taxon>Bacteria</taxon>
        <taxon>Bacillati</taxon>
        <taxon>Actinomycetota</taxon>
        <taxon>Actinomycetes</taxon>
        <taxon>Mycobacteriales</taxon>
        <taxon>Nocardiaceae</taxon>
        <taxon>Williamsia</taxon>
    </lineage>
</organism>
<feature type="transmembrane region" description="Helical" evidence="6">
    <location>
        <begin position="44"/>
        <end position="67"/>
    </location>
</feature>
<evidence type="ECO:0000259" key="7">
    <source>
        <dbReference type="Pfam" id="PF04024"/>
    </source>
</evidence>
<keyword evidence="3 6" id="KW-0812">Transmembrane</keyword>
<keyword evidence="5 6" id="KW-0472">Membrane</keyword>
<evidence type="ECO:0000313" key="9">
    <source>
        <dbReference type="Proteomes" id="UP001205740"/>
    </source>
</evidence>
<dbReference type="InterPro" id="IPR007168">
    <property type="entry name" value="Phageshock_PspC_N"/>
</dbReference>
<evidence type="ECO:0000256" key="6">
    <source>
        <dbReference type="SAM" id="Phobius"/>
    </source>
</evidence>
<dbReference type="InterPro" id="IPR052027">
    <property type="entry name" value="PspC"/>
</dbReference>
<keyword evidence="4 6" id="KW-1133">Transmembrane helix</keyword>
<reference evidence="8 9" key="1">
    <citation type="submission" date="2022-06" db="EMBL/GenBank/DDBJ databases">
        <title>Genomic Encyclopedia of Archaeal and Bacterial Type Strains, Phase II (KMG-II): from individual species to whole genera.</title>
        <authorList>
            <person name="Goeker M."/>
        </authorList>
    </citation>
    <scope>NUCLEOTIDE SEQUENCE [LARGE SCALE GENOMIC DNA]</scope>
    <source>
        <strain evidence="8 9">DSM 45037</strain>
    </source>
</reference>
<dbReference type="PANTHER" id="PTHR33885:SF3">
    <property type="entry name" value="PHAGE SHOCK PROTEIN C"/>
    <property type="match status" value="1"/>
</dbReference>
<accession>A0ABT1H1E4</accession>
<protein>
    <submittedName>
        <fullName evidence="8">Phage shock protein C (PspC) family protein</fullName>
    </submittedName>
</protein>
<keyword evidence="2" id="KW-1003">Cell membrane</keyword>
<keyword evidence="9" id="KW-1185">Reference proteome</keyword>
<dbReference type="EMBL" id="JAMTCG010000004">
    <property type="protein sequence ID" value="MCP2161061.1"/>
    <property type="molecule type" value="Genomic_DNA"/>
</dbReference>
<evidence type="ECO:0000256" key="5">
    <source>
        <dbReference type="ARBA" id="ARBA00023136"/>
    </source>
</evidence>